<name>A0A423U657_PENVA</name>
<evidence type="ECO:0000256" key="1">
    <source>
        <dbReference type="SAM" id="MobiDB-lite"/>
    </source>
</evidence>
<feature type="transmembrane region" description="Helical" evidence="2">
    <location>
        <begin position="319"/>
        <end position="339"/>
    </location>
</feature>
<dbReference type="AlphaFoldDB" id="A0A423U657"/>
<reference evidence="3 4" key="2">
    <citation type="submission" date="2019-01" db="EMBL/GenBank/DDBJ databases">
        <title>The decoding of complex shrimp genome reveals the adaptation for benthos swimmer, frequently molting mechanism and breeding impact on genome.</title>
        <authorList>
            <person name="Sun Y."/>
            <person name="Gao Y."/>
            <person name="Yu Y."/>
        </authorList>
    </citation>
    <scope>NUCLEOTIDE SEQUENCE [LARGE SCALE GENOMIC DNA]</scope>
    <source>
        <tissue evidence="3">Muscle</tissue>
    </source>
</reference>
<feature type="transmembrane region" description="Helical" evidence="2">
    <location>
        <begin position="211"/>
        <end position="232"/>
    </location>
</feature>
<feature type="transmembrane region" description="Helical" evidence="2">
    <location>
        <begin position="96"/>
        <end position="115"/>
    </location>
</feature>
<keyword evidence="2" id="KW-0472">Membrane</keyword>
<accession>A0A423U657</accession>
<feature type="transmembrane region" description="Helical" evidence="2">
    <location>
        <begin position="181"/>
        <end position="199"/>
    </location>
</feature>
<feature type="transmembrane region" description="Helical" evidence="2">
    <location>
        <begin position="252"/>
        <end position="269"/>
    </location>
</feature>
<comment type="caution">
    <text evidence="3">The sequence shown here is derived from an EMBL/GenBank/DDBJ whole genome shotgun (WGS) entry which is preliminary data.</text>
</comment>
<feature type="transmembrane region" description="Helical" evidence="2">
    <location>
        <begin position="351"/>
        <end position="370"/>
    </location>
</feature>
<feature type="transmembrane region" description="Helical" evidence="2">
    <location>
        <begin position="281"/>
        <end position="299"/>
    </location>
</feature>
<organism evidence="3 4">
    <name type="scientific">Penaeus vannamei</name>
    <name type="common">Whiteleg shrimp</name>
    <name type="synonym">Litopenaeus vannamei</name>
    <dbReference type="NCBI Taxonomy" id="6689"/>
    <lineage>
        <taxon>Eukaryota</taxon>
        <taxon>Metazoa</taxon>
        <taxon>Ecdysozoa</taxon>
        <taxon>Arthropoda</taxon>
        <taxon>Crustacea</taxon>
        <taxon>Multicrustacea</taxon>
        <taxon>Malacostraca</taxon>
        <taxon>Eumalacostraca</taxon>
        <taxon>Eucarida</taxon>
        <taxon>Decapoda</taxon>
        <taxon>Dendrobranchiata</taxon>
        <taxon>Penaeoidea</taxon>
        <taxon>Penaeidae</taxon>
        <taxon>Penaeus</taxon>
    </lineage>
</organism>
<dbReference type="EMBL" id="QCYY01000584">
    <property type="protein sequence ID" value="ROT84194.1"/>
    <property type="molecule type" value="Genomic_DNA"/>
</dbReference>
<gene>
    <name evidence="3" type="ORF">C7M84_022616</name>
</gene>
<evidence type="ECO:0000256" key="2">
    <source>
        <dbReference type="SAM" id="Phobius"/>
    </source>
</evidence>
<feature type="transmembrane region" description="Helical" evidence="2">
    <location>
        <begin position="127"/>
        <end position="145"/>
    </location>
</feature>
<protein>
    <submittedName>
        <fullName evidence="3">Uncharacterized protein</fullName>
    </submittedName>
</protein>
<keyword evidence="2" id="KW-0812">Transmembrane</keyword>
<proteinExistence type="predicted"/>
<evidence type="ECO:0000313" key="4">
    <source>
        <dbReference type="Proteomes" id="UP000283509"/>
    </source>
</evidence>
<sequence length="512" mass="56507">MRDSPPELPSPRSRVQGGPLHARGEGGSAVCKGGQSESGILSSFLLSLSFSFLLRRFSPFSLLHFLLPQSSFYPPILLVLPTISPFSLSFLPSLPYIPSAFLILLLLLSFSFFLHYHPLTLTLPLNLLLYLSSLTLSSITAPPCLNSSHLPFSYSFLLLSFLSSCFLLLPFHYLFSSTFPSSFTLSFVPLFPLFLFISSPFPSSFPILSPFFLFLLPSSSLIPFPPFLSFFFPLSSHNFSPSPFSLLSNPHPLSLSFYCILSLPSLLFFIPSPLLSPLPPFPSFLLLLLSLPFFSSLLSPLPSLPPPLLLPFPFPFFPLLLHLLLTSSFIPPFPSFTLLLHPSLYPQRLSLLSFLLPLPSFSLPFSSPLLLPSLPFLHPLLLSLPSLPSLLLPFLPPSLPSFPLLLHPLFTPAFIPPFLPPPFPSPLLLPSLPFPSLPSSPPSFLPPSLPLLLPSFTFSLPSPFLLPSSSPPFPSLAPLLLHPLFTPAFIPSPAFPCDSVFLRCSRQFQLYR</sequence>
<keyword evidence="2" id="KW-1133">Transmembrane helix</keyword>
<feature type="region of interest" description="Disordered" evidence="1">
    <location>
        <begin position="1"/>
        <end position="28"/>
    </location>
</feature>
<dbReference type="Proteomes" id="UP000283509">
    <property type="component" value="Unassembled WGS sequence"/>
</dbReference>
<feature type="transmembrane region" description="Helical" evidence="2">
    <location>
        <begin position="152"/>
        <end position="175"/>
    </location>
</feature>
<evidence type="ECO:0000313" key="3">
    <source>
        <dbReference type="EMBL" id="ROT84194.1"/>
    </source>
</evidence>
<reference evidence="3 4" key="1">
    <citation type="submission" date="2018-04" db="EMBL/GenBank/DDBJ databases">
        <authorList>
            <person name="Zhang X."/>
            <person name="Yuan J."/>
            <person name="Li F."/>
            <person name="Xiang J."/>
        </authorList>
    </citation>
    <scope>NUCLEOTIDE SEQUENCE [LARGE SCALE GENOMIC DNA]</scope>
    <source>
        <tissue evidence="3">Muscle</tissue>
    </source>
</reference>
<keyword evidence="4" id="KW-1185">Reference proteome</keyword>